<name>A0A4V6IN23_METTU</name>
<evidence type="ECO:0000313" key="1">
    <source>
        <dbReference type="EMBL" id="VFU10396.1"/>
    </source>
</evidence>
<protein>
    <submittedName>
        <fullName evidence="1">Uncharacterized protein</fullName>
    </submittedName>
</protein>
<organism evidence="1 2">
    <name type="scientific">Methylocella tundrae</name>
    <dbReference type="NCBI Taxonomy" id="227605"/>
    <lineage>
        <taxon>Bacteria</taxon>
        <taxon>Pseudomonadati</taxon>
        <taxon>Pseudomonadota</taxon>
        <taxon>Alphaproteobacteria</taxon>
        <taxon>Hyphomicrobiales</taxon>
        <taxon>Beijerinckiaceae</taxon>
        <taxon>Methylocella</taxon>
    </lineage>
</organism>
<accession>A0A4V6IN23</accession>
<evidence type="ECO:0000313" key="2">
    <source>
        <dbReference type="Proteomes" id="UP000294360"/>
    </source>
</evidence>
<gene>
    <name evidence="1" type="ORF">MTUNDRAET4_3509</name>
</gene>
<dbReference type="AlphaFoldDB" id="A0A4V6IN23"/>
<dbReference type="RefSeq" id="WP_341264089.1">
    <property type="nucleotide sequence ID" value="NZ_CP139089.1"/>
</dbReference>
<proteinExistence type="predicted"/>
<dbReference type="EMBL" id="LR536450">
    <property type="protein sequence ID" value="VFU10396.1"/>
    <property type="molecule type" value="Genomic_DNA"/>
</dbReference>
<dbReference type="Proteomes" id="UP000294360">
    <property type="component" value="Chromosome"/>
</dbReference>
<sequence>MREKVVEPRLRGVRLLIPALLTILFAHVLLGSAAQAGFAKPLSASFWTIASSAHEPGSFMESRADAGIETETDHLDRFASERFADDDDGAYPDFSAPLLFAFSCRRGGCVRLRPSRACLPASGAYDPPLRPPPLTGA</sequence>
<reference evidence="1 2" key="1">
    <citation type="submission" date="2019-03" db="EMBL/GenBank/DDBJ databases">
        <authorList>
            <person name="Kox A.R. M."/>
        </authorList>
    </citation>
    <scope>NUCLEOTIDE SEQUENCE [LARGE SCALE GENOMIC DNA]</scope>
    <source>
        <strain evidence="1">MTUNDRAET4 annotated genome</strain>
    </source>
</reference>
<dbReference type="KEGG" id="mtun:MTUNDRAET4_3509"/>